<organism evidence="6 7">
    <name type="scientific">Streptomyces kaniharaensis</name>
    <dbReference type="NCBI Taxonomy" id="212423"/>
    <lineage>
        <taxon>Bacteria</taxon>
        <taxon>Bacillati</taxon>
        <taxon>Actinomycetota</taxon>
        <taxon>Actinomycetes</taxon>
        <taxon>Kitasatosporales</taxon>
        <taxon>Streptomycetaceae</taxon>
        <taxon>Streptomyces</taxon>
    </lineage>
</organism>
<dbReference type="Pfam" id="PF02668">
    <property type="entry name" value="TauD"/>
    <property type="match status" value="1"/>
</dbReference>
<keyword evidence="6" id="KW-0223">Dioxygenase</keyword>
<dbReference type="InterPro" id="IPR003819">
    <property type="entry name" value="TauD/TfdA-like"/>
</dbReference>
<comment type="cofactor">
    <cofactor evidence="1">
        <name>Fe(2+)</name>
        <dbReference type="ChEBI" id="CHEBI:29033"/>
    </cofactor>
</comment>
<accession>A0A6N7KZ02</accession>
<dbReference type="InterPro" id="IPR042098">
    <property type="entry name" value="TauD-like_sf"/>
</dbReference>
<dbReference type="PANTHER" id="PTHR10696:SF56">
    <property type="entry name" value="TAUD_TFDA-LIKE DOMAIN-CONTAINING PROTEIN"/>
    <property type="match status" value="1"/>
</dbReference>
<gene>
    <name evidence="6" type="ORF">F7Q99_26860</name>
</gene>
<keyword evidence="3" id="KW-0408">Iron</keyword>
<sequence length="341" mass="36998">MGGGALDWHTEPGAPATVQAPELADAAEARAWLADHHGELRAGLHRYGAVYLRGLPVHSVEDFALVRDELIPRATPYREKATPRSDFGGGVFSSTDLPAGQAIRPHNENSYTLTFPGLLLFGCLTAPEEGGATPVADCREVLRTLPAELVERMRASGWILTRNYSESLSVAWQSAFGTELPDQVERYCAENHISCTWGADGRLRTSQVRPGIIRHPHTGEDVWFNHLAFWSQFSLDGEIRDVLLDELGPDGLPFNTGLGDGIPLTAADLETVNTAYENATVRRAWQPGDLLLVDNILTAHARDPFRGERRIVVAMGEPISVYDCAPTVAPSATAATAVSRG</sequence>
<comment type="caution">
    <text evidence="6">The sequence shown here is derived from an EMBL/GenBank/DDBJ whole genome shotgun (WGS) entry which is preliminary data.</text>
</comment>
<evidence type="ECO:0000256" key="1">
    <source>
        <dbReference type="ARBA" id="ARBA00001954"/>
    </source>
</evidence>
<dbReference type="EMBL" id="WBOF01000001">
    <property type="protein sequence ID" value="MQS15789.1"/>
    <property type="molecule type" value="Genomic_DNA"/>
</dbReference>
<dbReference type="Gene3D" id="3.60.130.10">
    <property type="entry name" value="Clavaminate synthase-like"/>
    <property type="match status" value="1"/>
</dbReference>
<dbReference type="Proteomes" id="UP000450000">
    <property type="component" value="Unassembled WGS sequence"/>
</dbReference>
<dbReference type="GO" id="GO:0017000">
    <property type="term" value="P:antibiotic biosynthetic process"/>
    <property type="evidence" value="ECO:0007669"/>
    <property type="project" value="UniProtKB-KW"/>
</dbReference>
<protein>
    <submittedName>
        <fullName evidence="6">TauD/TfdA family dioxygenase</fullName>
    </submittedName>
</protein>
<evidence type="ECO:0000256" key="3">
    <source>
        <dbReference type="ARBA" id="ARBA00023004"/>
    </source>
</evidence>
<dbReference type="GO" id="GO:0051213">
    <property type="term" value="F:dioxygenase activity"/>
    <property type="evidence" value="ECO:0007669"/>
    <property type="project" value="UniProtKB-KW"/>
</dbReference>
<keyword evidence="4" id="KW-0045">Antibiotic biosynthesis</keyword>
<keyword evidence="2" id="KW-0560">Oxidoreductase</keyword>
<keyword evidence="7" id="KW-1185">Reference proteome</keyword>
<dbReference type="PANTHER" id="PTHR10696">
    <property type="entry name" value="GAMMA-BUTYROBETAINE HYDROXYLASE-RELATED"/>
    <property type="match status" value="1"/>
</dbReference>
<dbReference type="SUPFAM" id="SSF51197">
    <property type="entry name" value="Clavaminate synthase-like"/>
    <property type="match status" value="1"/>
</dbReference>
<feature type="domain" description="TauD/TfdA-like" evidence="5">
    <location>
        <begin position="23"/>
        <end position="314"/>
    </location>
</feature>
<evidence type="ECO:0000256" key="4">
    <source>
        <dbReference type="ARBA" id="ARBA00023194"/>
    </source>
</evidence>
<evidence type="ECO:0000313" key="6">
    <source>
        <dbReference type="EMBL" id="MQS15789.1"/>
    </source>
</evidence>
<reference evidence="6 7" key="1">
    <citation type="submission" date="2019-09" db="EMBL/GenBank/DDBJ databases">
        <title>Genome Sequences of Streptomyces kaniharaensis ATCC 21070.</title>
        <authorList>
            <person name="Zhu W."/>
            <person name="De Crecy-Lagard V."/>
            <person name="Richards N.G."/>
        </authorList>
    </citation>
    <scope>NUCLEOTIDE SEQUENCE [LARGE SCALE GENOMIC DNA]</scope>
    <source>
        <strain evidence="6 7">SF-557</strain>
    </source>
</reference>
<dbReference type="InterPro" id="IPR050411">
    <property type="entry name" value="AlphaKG_dependent_hydroxylases"/>
</dbReference>
<dbReference type="AlphaFoldDB" id="A0A6N7KZ02"/>
<evidence type="ECO:0000313" key="7">
    <source>
        <dbReference type="Proteomes" id="UP000450000"/>
    </source>
</evidence>
<evidence type="ECO:0000256" key="2">
    <source>
        <dbReference type="ARBA" id="ARBA00023002"/>
    </source>
</evidence>
<proteinExistence type="predicted"/>
<evidence type="ECO:0000259" key="5">
    <source>
        <dbReference type="Pfam" id="PF02668"/>
    </source>
</evidence>
<name>A0A6N7KZ02_9ACTN</name>